<comment type="caution">
    <text evidence="2">The sequence shown here is derived from an EMBL/GenBank/DDBJ whole genome shotgun (WGS) entry which is preliminary data.</text>
</comment>
<dbReference type="EMBL" id="BMAT01000925">
    <property type="protein sequence ID" value="GFR76158.1"/>
    <property type="molecule type" value="Genomic_DNA"/>
</dbReference>
<organism evidence="2 3">
    <name type="scientific">Elysia marginata</name>
    <dbReference type="NCBI Taxonomy" id="1093978"/>
    <lineage>
        <taxon>Eukaryota</taxon>
        <taxon>Metazoa</taxon>
        <taxon>Spiralia</taxon>
        <taxon>Lophotrochozoa</taxon>
        <taxon>Mollusca</taxon>
        <taxon>Gastropoda</taxon>
        <taxon>Heterobranchia</taxon>
        <taxon>Euthyneura</taxon>
        <taxon>Panpulmonata</taxon>
        <taxon>Sacoglossa</taxon>
        <taxon>Placobranchoidea</taxon>
        <taxon>Plakobranchidae</taxon>
        <taxon>Elysia</taxon>
    </lineage>
</organism>
<gene>
    <name evidence="2" type="ORF">ElyMa_000474200</name>
</gene>
<protein>
    <recommendedName>
        <fullName evidence="4">G-protein coupled receptors family 1 profile domain-containing protein</fullName>
    </recommendedName>
</protein>
<feature type="transmembrane region" description="Helical" evidence="1">
    <location>
        <begin position="61"/>
        <end position="86"/>
    </location>
</feature>
<keyword evidence="3" id="KW-1185">Reference proteome</keyword>
<proteinExistence type="predicted"/>
<keyword evidence="1" id="KW-0472">Membrane</keyword>
<reference evidence="2 3" key="1">
    <citation type="journal article" date="2021" name="Elife">
        <title>Chloroplast acquisition without the gene transfer in kleptoplastic sea slugs, Plakobranchus ocellatus.</title>
        <authorList>
            <person name="Maeda T."/>
            <person name="Takahashi S."/>
            <person name="Yoshida T."/>
            <person name="Shimamura S."/>
            <person name="Takaki Y."/>
            <person name="Nagai Y."/>
            <person name="Toyoda A."/>
            <person name="Suzuki Y."/>
            <person name="Arimoto A."/>
            <person name="Ishii H."/>
            <person name="Satoh N."/>
            <person name="Nishiyama T."/>
            <person name="Hasebe M."/>
            <person name="Maruyama T."/>
            <person name="Minagawa J."/>
            <person name="Obokata J."/>
            <person name="Shigenobu S."/>
        </authorList>
    </citation>
    <scope>NUCLEOTIDE SEQUENCE [LARGE SCALE GENOMIC DNA]</scope>
</reference>
<accession>A0AAV4FTT3</accession>
<name>A0AAV4FTT3_9GAST</name>
<keyword evidence="1" id="KW-0812">Transmembrane</keyword>
<evidence type="ECO:0000256" key="1">
    <source>
        <dbReference type="SAM" id="Phobius"/>
    </source>
</evidence>
<evidence type="ECO:0000313" key="3">
    <source>
        <dbReference type="Proteomes" id="UP000762676"/>
    </source>
</evidence>
<dbReference type="Proteomes" id="UP000762676">
    <property type="component" value="Unassembled WGS sequence"/>
</dbReference>
<evidence type="ECO:0008006" key="4">
    <source>
        <dbReference type="Google" id="ProtNLM"/>
    </source>
</evidence>
<sequence>MDNLTTTTSSSYCPVCVFNETTPETTWTNGTGPAINSTAGFSLEAFRRHFILPKALGWISYLYLGMLSLSILIGIPGNAITVAAYARIKARLRRRWIGSFFRKVNSYFRASQHGCLLGSHNKQPQET</sequence>
<evidence type="ECO:0000313" key="2">
    <source>
        <dbReference type="EMBL" id="GFR76158.1"/>
    </source>
</evidence>
<keyword evidence="1" id="KW-1133">Transmembrane helix</keyword>
<dbReference type="AlphaFoldDB" id="A0AAV4FTT3"/>